<reference evidence="2 3" key="1">
    <citation type="submission" date="2012-09" db="EMBL/GenBank/DDBJ databases">
        <title>The Genome Sequence of Actinobaculum massiliae ACS-171-V-COL2.</title>
        <authorList>
            <consortium name="The Broad Institute Genome Sequencing Platform"/>
            <person name="Earl A."/>
            <person name="Ward D."/>
            <person name="Feldgarden M."/>
            <person name="Gevers D."/>
            <person name="Saerens B."/>
            <person name="Vaneechoutte M."/>
            <person name="Walker B."/>
            <person name="Young S.K."/>
            <person name="Zeng Q."/>
            <person name="Gargeya S."/>
            <person name="Fitzgerald M."/>
            <person name="Haas B."/>
            <person name="Abouelleil A."/>
            <person name="Alvarado L."/>
            <person name="Arachchi H.M."/>
            <person name="Berlin A."/>
            <person name="Chapman S.B."/>
            <person name="Goldberg J."/>
            <person name="Griggs A."/>
            <person name="Gujja S."/>
            <person name="Hansen M."/>
            <person name="Howarth C."/>
            <person name="Imamovic A."/>
            <person name="Larimer J."/>
            <person name="McCowen C."/>
            <person name="Montmayeur A."/>
            <person name="Murphy C."/>
            <person name="Neiman D."/>
            <person name="Pearson M."/>
            <person name="Priest M."/>
            <person name="Roberts A."/>
            <person name="Saif S."/>
            <person name="Shea T."/>
            <person name="Sisk P."/>
            <person name="Sykes S."/>
            <person name="Wortman J."/>
            <person name="Nusbaum C."/>
            <person name="Birren B."/>
        </authorList>
    </citation>
    <scope>NUCLEOTIDE SEQUENCE [LARGE SCALE GENOMIC DNA]</scope>
    <source>
        <strain evidence="3">ACS-171-V-Col2</strain>
    </source>
</reference>
<evidence type="ECO:0000313" key="2">
    <source>
        <dbReference type="EMBL" id="EKU95279.1"/>
    </source>
</evidence>
<evidence type="ECO:0000259" key="1">
    <source>
        <dbReference type="Pfam" id="PF04073"/>
    </source>
</evidence>
<dbReference type="GO" id="GO:0002161">
    <property type="term" value="F:aminoacyl-tRNA deacylase activity"/>
    <property type="evidence" value="ECO:0007669"/>
    <property type="project" value="InterPro"/>
</dbReference>
<dbReference type="Gene3D" id="3.90.960.10">
    <property type="entry name" value="YbaK/aminoacyl-tRNA synthetase-associated domain"/>
    <property type="match status" value="1"/>
</dbReference>
<dbReference type="HOGENOM" id="CLU_104555_0_0_11"/>
<dbReference type="InterPro" id="IPR007214">
    <property type="entry name" value="YbaK/aa-tRNA-synth-assoc-dom"/>
</dbReference>
<sequence length="194" mass="20766">MQNADEYTNLDESAAGNLTWLPALEHKDLLAEPVARALEEIAAREPELAAQALVAEIDPEFSDTAPMVEKYGVDEKLVCNCVLVAGKRNGEERVAACVVRATTQADINHVVKKRLDVRKASFWPTDRAVEASGMEYGAITPVGVPAQWRLLLDTQVVAGIACIGSGIRPSKLLVPGALLAKLPQAEVVEGLGVE</sequence>
<dbReference type="STRING" id="202789.GCA_001457435_01078"/>
<feature type="domain" description="YbaK/aminoacyl-tRNA synthetase-associated" evidence="1">
    <location>
        <begin position="60"/>
        <end position="175"/>
    </location>
</feature>
<dbReference type="EMBL" id="AGWL01000005">
    <property type="protein sequence ID" value="EKU95279.1"/>
    <property type="molecule type" value="Genomic_DNA"/>
</dbReference>
<dbReference type="RefSeq" id="WP_007001246.1">
    <property type="nucleotide sequence ID" value="NZ_JH992955.1"/>
</dbReference>
<comment type="caution">
    <text evidence="2">The sequence shown here is derived from an EMBL/GenBank/DDBJ whole genome shotgun (WGS) entry which is preliminary data.</text>
</comment>
<evidence type="ECO:0000313" key="3">
    <source>
        <dbReference type="Proteomes" id="UP000009888"/>
    </source>
</evidence>
<proteinExistence type="predicted"/>
<keyword evidence="3" id="KW-1185">Reference proteome</keyword>
<dbReference type="Proteomes" id="UP000009888">
    <property type="component" value="Unassembled WGS sequence"/>
</dbReference>
<gene>
    <name evidence="2" type="ORF">HMPREF9233_01040</name>
</gene>
<dbReference type="eggNOG" id="COG2606">
    <property type="taxonomic scope" value="Bacteria"/>
</dbReference>
<dbReference type="InterPro" id="IPR036754">
    <property type="entry name" value="YbaK/aa-tRNA-synt-asso_dom_sf"/>
</dbReference>
<dbReference type="SUPFAM" id="SSF55826">
    <property type="entry name" value="YbaK/ProRS associated domain"/>
    <property type="match status" value="1"/>
</dbReference>
<protein>
    <recommendedName>
        <fullName evidence="1">YbaK/aminoacyl-tRNA synthetase-associated domain-containing protein</fullName>
    </recommendedName>
</protein>
<organism evidence="2 3">
    <name type="scientific">Actinobaculum massiliense ACS-171-V-Col2</name>
    <dbReference type="NCBI Taxonomy" id="883066"/>
    <lineage>
        <taxon>Bacteria</taxon>
        <taxon>Bacillati</taxon>
        <taxon>Actinomycetota</taxon>
        <taxon>Actinomycetes</taxon>
        <taxon>Actinomycetales</taxon>
        <taxon>Actinomycetaceae</taxon>
        <taxon>Actinobaculum</taxon>
    </lineage>
</organism>
<accession>K9EDG0</accession>
<dbReference type="AlphaFoldDB" id="K9EDG0"/>
<dbReference type="PATRIC" id="fig|883066.3.peg.1085"/>
<dbReference type="Pfam" id="PF04073">
    <property type="entry name" value="tRNA_edit"/>
    <property type="match status" value="1"/>
</dbReference>
<name>K9EDG0_9ACTO</name>